<feature type="transmembrane region" description="Helical" evidence="8">
    <location>
        <begin position="17"/>
        <end position="43"/>
    </location>
</feature>
<dbReference type="InterPro" id="IPR027469">
    <property type="entry name" value="Cation_efflux_TMD_sf"/>
</dbReference>
<feature type="transmembrane region" description="Helical" evidence="8">
    <location>
        <begin position="55"/>
        <end position="72"/>
    </location>
</feature>
<feature type="transmembrane region" description="Helical" evidence="8">
    <location>
        <begin position="184"/>
        <end position="208"/>
    </location>
</feature>
<evidence type="ECO:0000259" key="10">
    <source>
        <dbReference type="Pfam" id="PF16916"/>
    </source>
</evidence>
<comment type="similarity">
    <text evidence="2">Belongs to the cation diffusion facilitator (CDF) transporter (TC 2.A.4) family. SLC30A subfamily.</text>
</comment>
<dbReference type="InterPro" id="IPR058533">
    <property type="entry name" value="Cation_efflux_TM"/>
</dbReference>
<organism evidence="11 12">
    <name type="scientific">Salinibacterium amurskyense</name>
    <dbReference type="NCBI Taxonomy" id="205941"/>
    <lineage>
        <taxon>Bacteria</taxon>
        <taxon>Bacillati</taxon>
        <taxon>Actinomycetota</taxon>
        <taxon>Actinomycetes</taxon>
        <taxon>Micrococcales</taxon>
        <taxon>Microbacteriaceae</taxon>
        <taxon>Salinibacterium</taxon>
    </lineage>
</organism>
<evidence type="ECO:0000313" key="11">
    <source>
        <dbReference type="EMBL" id="PJJ78384.1"/>
    </source>
</evidence>
<evidence type="ECO:0000256" key="8">
    <source>
        <dbReference type="SAM" id="Phobius"/>
    </source>
</evidence>
<reference evidence="11 12" key="1">
    <citation type="submission" date="2017-11" db="EMBL/GenBank/DDBJ databases">
        <title>Genomic Encyclopedia of Archaeal and Bacterial Type Strains, Phase II (KMG-II): From Individual Species to Whole Genera.</title>
        <authorList>
            <person name="Goeker M."/>
        </authorList>
    </citation>
    <scope>NUCLEOTIDE SEQUENCE [LARGE SCALE GENOMIC DNA]</scope>
    <source>
        <strain evidence="11 12">DSM 16400</strain>
    </source>
</reference>
<evidence type="ECO:0000256" key="6">
    <source>
        <dbReference type="ARBA" id="ARBA00023065"/>
    </source>
</evidence>
<dbReference type="InterPro" id="IPR050681">
    <property type="entry name" value="CDF/SLC30A"/>
</dbReference>
<feature type="domain" description="Cation efflux protein transmembrane" evidence="9">
    <location>
        <begin position="17"/>
        <end position="208"/>
    </location>
</feature>
<evidence type="ECO:0000256" key="4">
    <source>
        <dbReference type="ARBA" id="ARBA00022692"/>
    </source>
</evidence>
<dbReference type="SUPFAM" id="SSF160240">
    <property type="entry name" value="Cation efflux protein cytoplasmic domain-like"/>
    <property type="match status" value="1"/>
</dbReference>
<keyword evidence="3" id="KW-0813">Transport</keyword>
<evidence type="ECO:0000256" key="1">
    <source>
        <dbReference type="ARBA" id="ARBA00004141"/>
    </source>
</evidence>
<evidence type="ECO:0000259" key="9">
    <source>
        <dbReference type="Pfam" id="PF01545"/>
    </source>
</evidence>
<dbReference type="InterPro" id="IPR027470">
    <property type="entry name" value="Cation_efflux_CTD"/>
</dbReference>
<proteinExistence type="inferred from homology"/>
<feature type="transmembrane region" description="Helical" evidence="8">
    <location>
        <begin position="159"/>
        <end position="178"/>
    </location>
</feature>
<keyword evidence="4 8" id="KW-0812">Transmembrane</keyword>
<dbReference type="OrthoDB" id="9809646at2"/>
<keyword evidence="12" id="KW-1185">Reference proteome</keyword>
<dbReference type="Proteomes" id="UP000231742">
    <property type="component" value="Unassembled WGS sequence"/>
</dbReference>
<evidence type="ECO:0000313" key="12">
    <source>
        <dbReference type="Proteomes" id="UP000231742"/>
    </source>
</evidence>
<dbReference type="Pfam" id="PF16916">
    <property type="entry name" value="ZT_dimer"/>
    <property type="match status" value="1"/>
</dbReference>
<dbReference type="EMBL" id="PGFH01000002">
    <property type="protein sequence ID" value="PJJ78384.1"/>
    <property type="molecule type" value="Genomic_DNA"/>
</dbReference>
<accession>A0A2M9D2H0</accession>
<dbReference type="Pfam" id="PF01545">
    <property type="entry name" value="Cation_efflux"/>
    <property type="match status" value="1"/>
</dbReference>
<name>A0A2M9D2H0_9MICO</name>
<dbReference type="InterPro" id="IPR036837">
    <property type="entry name" value="Cation_efflux_CTD_sf"/>
</dbReference>
<dbReference type="Gene3D" id="1.20.1510.10">
    <property type="entry name" value="Cation efflux protein transmembrane domain"/>
    <property type="match status" value="1"/>
</dbReference>
<protein>
    <submittedName>
        <fullName evidence="11">Cobalt-zinc-cadmium efflux system protein</fullName>
    </submittedName>
</protein>
<evidence type="ECO:0000256" key="7">
    <source>
        <dbReference type="ARBA" id="ARBA00023136"/>
    </source>
</evidence>
<comment type="caution">
    <text evidence="11">The sequence shown here is derived from an EMBL/GenBank/DDBJ whole genome shotgun (WGS) entry which is preliminary data.</text>
</comment>
<keyword evidence="6" id="KW-0406">Ion transport</keyword>
<dbReference type="RefSeq" id="WP_100389431.1">
    <property type="nucleotide sequence ID" value="NZ_BMZU01000002.1"/>
</dbReference>
<keyword evidence="5 8" id="KW-1133">Transmembrane helix</keyword>
<feature type="transmembrane region" description="Helical" evidence="8">
    <location>
        <begin position="115"/>
        <end position="138"/>
    </location>
</feature>
<sequence>MGAGHDHGAGTNNRTRLLIAFIITVGVVIAQAIGAIVTGSLALLVDTAHMLTDSAGLFMALIAAGLMQRPATNKHSWGLKRTEVLSAMAQSSLLFAVGIYALIEGVRRLFDPPEIQASSLVIFGIIGLLANLAAMIVLTSGRNSNLNMKAAFLEVVNDALGSVGVILSAIVIALFGWYQADAVVGILIALLIVPRTIILLKASLGVLLESTPKGIDPEAVRAHIMEMDHVTDVHDLHITRISSDLPVLTAHVIVDDSCFRDGHAAEMLPALQKCVAEHFELSIEHSTFQIEPESNIGEEHVHHH</sequence>
<feature type="domain" description="Cation efflux protein cytoplasmic" evidence="10">
    <location>
        <begin position="212"/>
        <end position="293"/>
    </location>
</feature>
<keyword evidence="7 8" id="KW-0472">Membrane</keyword>
<dbReference type="AlphaFoldDB" id="A0A2M9D2H0"/>
<dbReference type="PANTHER" id="PTHR11562">
    <property type="entry name" value="CATION EFFLUX PROTEIN/ ZINC TRANSPORTER"/>
    <property type="match status" value="1"/>
</dbReference>
<dbReference type="InterPro" id="IPR002524">
    <property type="entry name" value="Cation_efflux"/>
</dbReference>
<evidence type="ECO:0000256" key="2">
    <source>
        <dbReference type="ARBA" id="ARBA00008873"/>
    </source>
</evidence>
<feature type="transmembrane region" description="Helical" evidence="8">
    <location>
        <begin position="84"/>
        <end position="103"/>
    </location>
</feature>
<evidence type="ECO:0000256" key="5">
    <source>
        <dbReference type="ARBA" id="ARBA00022989"/>
    </source>
</evidence>
<dbReference type="PANTHER" id="PTHR11562:SF17">
    <property type="entry name" value="RE54080P-RELATED"/>
    <property type="match status" value="1"/>
</dbReference>
<dbReference type="GO" id="GO:0005385">
    <property type="term" value="F:zinc ion transmembrane transporter activity"/>
    <property type="evidence" value="ECO:0007669"/>
    <property type="project" value="TreeGrafter"/>
</dbReference>
<dbReference type="GO" id="GO:0005886">
    <property type="term" value="C:plasma membrane"/>
    <property type="evidence" value="ECO:0007669"/>
    <property type="project" value="TreeGrafter"/>
</dbReference>
<dbReference type="NCBIfam" id="TIGR01297">
    <property type="entry name" value="CDF"/>
    <property type="match status" value="1"/>
</dbReference>
<gene>
    <name evidence="11" type="ORF">CLV85_1954</name>
</gene>
<dbReference type="SUPFAM" id="SSF161111">
    <property type="entry name" value="Cation efflux protein transmembrane domain-like"/>
    <property type="match status" value="1"/>
</dbReference>
<comment type="subcellular location">
    <subcellularLocation>
        <location evidence="1">Membrane</location>
        <topology evidence="1">Multi-pass membrane protein</topology>
    </subcellularLocation>
</comment>
<evidence type="ECO:0000256" key="3">
    <source>
        <dbReference type="ARBA" id="ARBA00022448"/>
    </source>
</evidence>